<dbReference type="FunFam" id="2.60.40.10:FF:000552">
    <property type="entry name" value="Related to glucoamylase"/>
    <property type="match status" value="1"/>
</dbReference>
<dbReference type="Pfam" id="PF00686">
    <property type="entry name" value="CBM_20"/>
    <property type="match status" value="1"/>
</dbReference>
<keyword evidence="3" id="KW-1185">Reference proteome</keyword>
<name>A0A371E7Y1_MUCPR</name>
<gene>
    <name evidence="2" type="primary">amy</name>
    <name evidence="2" type="ORF">CR513_59540</name>
</gene>
<dbReference type="OrthoDB" id="550577at2759"/>
<feature type="domain" description="CBM20" evidence="1">
    <location>
        <begin position="86"/>
        <end position="188"/>
    </location>
</feature>
<dbReference type="GO" id="GO:2001070">
    <property type="term" value="F:starch binding"/>
    <property type="evidence" value="ECO:0007669"/>
    <property type="project" value="InterPro"/>
</dbReference>
<dbReference type="SMART" id="SM01065">
    <property type="entry name" value="CBM_2"/>
    <property type="match status" value="1"/>
</dbReference>
<dbReference type="Proteomes" id="UP000257109">
    <property type="component" value="Unassembled WGS sequence"/>
</dbReference>
<sequence length="466" mass="51919">MKALAGSCSRAIVDTLGSFSPRATLRVSVTPEFFFSLRSRNHKNGSNLWILKLVQNKGLYPLHAVPPNHLVDLEPAEPQGQQSEQTNETKFVRVAFQLQKDCDFGEQFLIVGDDPMLGSWDPLDALPMTWSEGHVWTVEQDMPAGKSIQFKFILKEKGGNIIWQPGSDRIIHTSKTMNKITVSEDWENAELQKIIEEDQLALVNEEPQVDPEVSSFAEILDNPQEGLDSNVYEIPGIEDTQNHAEEKPLAEPVMQQITGNSSSSSIEKPMAIVAENISSSENLIKSTSEESADGPGIGDIINDIEHNGSAASFMNQEMTIVEGSLFDFEEGPVLVPGLVIPPTVQTDEAGQGEVQEMTTTDTSVGAFETQDQNIPENEWFGAWGLKPCLRISHNSQFIKILVPAESFQFSKEQETEDATPQEINATINEDQSHLPPEKEDRLNYQPVEDDIKWGQETEYYQKILSF</sequence>
<dbReference type="Gene3D" id="2.60.40.10">
    <property type="entry name" value="Immunoglobulins"/>
    <property type="match status" value="1"/>
</dbReference>
<dbReference type="InterPro" id="IPR002044">
    <property type="entry name" value="CBM20"/>
</dbReference>
<evidence type="ECO:0000313" key="2">
    <source>
        <dbReference type="EMBL" id="RDX62155.1"/>
    </source>
</evidence>
<evidence type="ECO:0000259" key="1">
    <source>
        <dbReference type="PROSITE" id="PS51166"/>
    </source>
</evidence>
<dbReference type="PROSITE" id="PS51166">
    <property type="entry name" value="CBM20"/>
    <property type="match status" value="1"/>
</dbReference>
<dbReference type="InterPro" id="IPR013784">
    <property type="entry name" value="Carb-bd-like_fold"/>
</dbReference>
<protein>
    <submittedName>
        <fullName evidence="2">Alpha-amylase</fullName>
    </submittedName>
</protein>
<dbReference type="EMBL" id="QJKJ01015648">
    <property type="protein sequence ID" value="RDX62155.1"/>
    <property type="molecule type" value="Genomic_DNA"/>
</dbReference>
<dbReference type="SUPFAM" id="SSF49452">
    <property type="entry name" value="Starch-binding domain-like"/>
    <property type="match status" value="1"/>
</dbReference>
<reference evidence="2" key="1">
    <citation type="submission" date="2018-05" db="EMBL/GenBank/DDBJ databases">
        <title>Draft genome of Mucuna pruriens seed.</title>
        <authorList>
            <person name="Nnadi N.E."/>
            <person name="Vos R."/>
            <person name="Hasami M.H."/>
            <person name="Devisetty U.K."/>
            <person name="Aguiy J.C."/>
        </authorList>
    </citation>
    <scope>NUCLEOTIDE SEQUENCE [LARGE SCALE GENOMIC DNA]</scope>
    <source>
        <strain evidence="2">JCA_2017</strain>
    </source>
</reference>
<accession>A0A371E7Y1</accession>
<dbReference type="PANTHER" id="PTHR15048:SF0">
    <property type="entry name" value="STARCH-BINDING DOMAIN-CONTAINING PROTEIN 1"/>
    <property type="match status" value="1"/>
</dbReference>
<organism evidence="2 3">
    <name type="scientific">Mucuna pruriens</name>
    <name type="common">Velvet bean</name>
    <name type="synonym">Dolichos pruriens</name>
    <dbReference type="NCBI Taxonomy" id="157652"/>
    <lineage>
        <taxon>Eukaryota</taxon>
        <taxon>Viridiplantae</taxon>
        <taxon>Streptophyta</taxon>
        <taxon>Embryophyta</taxon>
        <taxon>Tracheophyta</taxon>
        <taxon>Spermatophyta</taxon>
        <taxon>Magnoliopsida</taxon>
        <taxon>eudicotyledons</taxon>
        <taxon>Gunneridae</taxon>
        <taxon>Pentapetalae</taxon>
        <taxon>rosids</taxon>
        <taxon>fabids</taxon>
        <taxon>Fabales</taxon>
        <taxon>Fabaceae</taxon>
        <taxon>Papilionoideae</taxon>
        <taxon>50 kb inversion clade</taxon>
        <taxon>NPAAA clade</taxon>
        <taxon>indigoferoid/millettioid clade</taxon>
        <taxon>Phaseoleae</taxon>
        <taxon>Mucuna</taxon>
    </lineage>
</organism>
<evidence type="ECO:0000313" key="3">
    <source>
        <dbReference type="Proteomes" id="UP000257109"/>
    </source>
</evidence>
<dbReference type="CDD" id="cd05467">
    <property type="entry name" value="CBM20"/>
    <property type="match status" value="1"/>
</dbReference>
<dbReference type="PANTHER" id="PTHR15048">
    <property type="entry name" value="STARCH-BINDING DOMAIN-CONTAINING PROTEIN 1"/>
    <property type="match status" value="1"/>
</dbReference>
<dbReference type="AlphaFoldDB" id="A0A371E7Y1"/>
<feature type="non-terminal residue" evidence="2">
    <location>
        <position position="1"/>
    </location>
</feature>
<dbReference type="STRING" id="157652.A0A371E7Y1"/>
<proteinExistence type="predicted"/>
<dbReference type="GO" id="GO:0016020">
    <property type="term" value="C:membrane"/>
    <property type="evidence" value="ECO:0007669"/>
    <property type="project" value="TreeGrafter"/>
</dbReference>
<dbReference type="InterPro" id="IPR013783">
    <property type="entry name" value="Ig-like_fold"/>
</dbReference>
<comment type="caution">
    <text evidence="2">The sequence shown here is derived from an EMBL/GenBank/DDBJ whole genome shotgun (WGS) entry which is preliminary data.</text>
</comment>